<keyword evidence="4" id="KW-1185">Reference proteome</keyword>
<gene>
    <name evidence="3" type="ORF">M422DRAFT_252186</name>
</gene>
<sequence length="288" mass="32346">MGSSSDTPATARRYLTAGTAATEAASTDVIQMGEILSADPRRTIRGFVPDKKFDVPAPMLAFDGPYEDDEDRLNKVKKYWRVHDKERMLREAHYKELLDAEVQAAERRKADENTQALEKAKEEAAAWEKEKEKEKEKVLETAAWNKKKTIELEKDSEAGPSGVNKGKTREVPKTPRKVTPKKSLTEVWLGSEGEEDEEKLQCVYCMKKKITCVPQAGKKVCVTCGWRKMKCEFFDKSTFQWASELHGRSSNSCRPVGSPCDLTPHSSLCFSAVSLLTILSIHSQPQSV</sequence>
<evidence type="ECO:0000256" key="2">
    <source>
        <dbReference type="SAM" id="MobiDB-lite"/>
    </source>
</evidence>
<proteinExistence type="predicted"/>
<protein>
    <recommendedName>
        <fullName evidence="5">Zn(2)-C6 fungal-type domain-containing protein</fullName>
    </recommendedName>
</protein>
<keyword evidence="1" id="KW-0175">Coiled coil</keyword>
<evidence type="ECO:0000313" key="3">
    <source>
        <dbReference type="EMBL" id="KIJ44568.1"/>
    </source>
</evidence>
<dbReference type="AlphaFoldDB" id="A0A0C9UNI1"/>
<evidence type="ECO:0000256" key="1">
    <source>
        <dbReference type="SAM" id="Coils"/>
    </source>
</evidence>
<dbReference type="EMBL" id="KN837117">
    <property type="protein sequence ID" value="KIJ44568.1"/>
    <property type="molecule type" value="Genomic_DNA"/>
</dbReference>
<evidence type="ECO:0008006" key="5">
    <source>
        <dbReference type="Google" id="ProtNLM"/>
    </source>
</evidence>
<dbReference type="Proteomes" id="UP000054279">
    <property type="component" value="Unassembled WGS sequence"/>
</dbReference>
<dbReference type="HOGENOM" id="CLU_966986_0_0_1"/>
<reference evidence="3 4" key="1">
    <citation type="submission" date="2014-06" db="EMBL/GenBank/DDBJ databases">
        <title>Evolutionary Origins and Diversification of the Mycorrhizal Mutualists.</title>
        <authorList>
            <consortium name="DOE Joint Genome Institute"/>
            <consortium name="Mycorrhizal Genomics Consortium"/>
            <person name="Kohler A."/>
            <person name="Kuo A."/>
            <person name="Nagy L.G."/>
            <person name="Floudas D."/>
            <person name="Copeland A."/>
            <person name="Barry K.W."/>
            <person name="Cichocki N."/>
            <person name="Veneault-Fourrey C."/>
            <person name="LaButti K."/>
            <person name="Lindquist E.A."/>
            <person name="Lipzen A."/>
            <person name="Lundell T."/>
            <person name="Morin E."/>
            <person name="Murat C."/>
            <person name="Riley R."/>
            <person name="Ohm R."/>
            <person name="Sun H."/>
            <person name="Tunlid A."/>
            <person name="Henrissat B."/>
            <person name="Grigoriev I.V."/>
            <person name="Hibbett D.S."/>
            <person name="Martin F."/>
        </authorList>
    </citation>
    <scope>NUCLEOTIDE SEQUENCE [LARGE SCALE GENOMIC DNA]</scope>
    <source>
        <strain evidence="3 4">SS14</strain>
    </source>
</reference>
<evidence type="ECO:0000313" key="4">
    <source>
        <dbReference type="Proteomes" id="UP000054279"/>
    </source>
</evidence>
<organism evidence="3 4">
    <name type="scientific">Sphaerobolus stellatus (strain SS14)</name>
    <dbReference type="NCBI Taxonomy" id="990650"/>
    <lineage>
        <taxon>Eukaryota</taxon>
        <taxon>Fungi</taxon>
        <taxon>Dikarya</taxon>
        <taxon>Basidiomycota</taxon>
        <taxon>Agaricomycotina</taxon>
        <taxon>Agaricomycetes</taxon>
        <taxon>Phallomycetidae</taxon>
        <taxon>Geastrales</taxon>
        <taxon>Sphaerobolaceae</taxon>
        <taxon>Sphaerobolus</taxon>
    </lineage>
</organism>
<feature type="coiled-coil region" evidence="1">
    <location>
        <begin position="95"/>
        <end position="137"/>
    </location>
</feature>
<accession>A0A0C9UNI1</accession>
<feature type="region of interest" description="Disordered" evidence="2">
    <location>
        <begin position="153"/>
        <end position="179"/>
    </location>
</feature>
<name>A0A0C9UNI1_SPHS4</name>